<dbReference type="OrthoDB" id="2812205at2"/>
<comment type="caution">
    <text evidence="2">The sequence shown here is derived from an EMBL/GenBank/DDBJ whole genome shotgun (WGS) entry which is preliminary data.</text>
</comment>
<proteinExistence type="predicted"/>
<dbReference type="Pfam" id="PF01510">
    <property type="entry name" value="Amidase_2"/>
    <property type="match status" value="1"/>
</dbReference>
<dbReference type="AlphaFoldDB" id="A0A0B3WQQ5"/>
<dbReference type="GO" id="GO:0009253">
    <property type="term" value="P:peptidoglycan catabolic process"/>
    <property type="evidence" value="ECO:0007669"/>
    <property type="project" value="InterPro"/>
</dbReference>
<dbReference type="InterPro" id="IPR002502">
    <property type="entry name" value="Amidase_domain"/>
</dbReference>
<protein>
    <recommendedName>
        <fullName evidence="1">N-acetylmuramoyl-L-alanine amidase domain-containing protein</fullName>
    </recommendedName>
</protein>
<dbReference type="EMBL" id="JWHR01000104">
    <property type="protein sequence ID" value="KHS56840.1"/>
    <property type="molecule type" value="Genomic_DNA"/>
</dbReference>
<evidence type="ECO:0000313" key="2">
    <source>
        <dbReference type="EMBL" id="KHS56840.1"/>
    </source>
</evidence>
<evidence type="ECO:0000259" key="1">
    <source>
        <dbReference type="Pfam" id="PF01510"/>
    </source>
</evidence>
<dbReference type="Gene3D" id="3.40.80.10">
    <property type="entry name" value="Peptidoglycan recognition protein-like"/>
    <property type="match status" value="1"/>
</dbReference>
<dbReference type="Proteomes" id="UP000031189">
    <property type="component" value="Unassembled WGS sequence"/>
</dbReference>
<dbReference type="GO" id="GO:0008745">
    <property type="term" value="F:N-acetylmuramoyl-L-alanine amidase activity"/>
    <property type="evidence" value="ECO:0007669"/>
    <property type="project" value="InterPro"/>
</dbReference>
<gene>
    <name evidence="2" type="ORF">QX51_11530</name>
</gene>
<dbReference type="RefSeq" id="WP_039680065.1">
    <property type="nucleotide sequence ID" value="NZ_JWHR01000104.1"/>
</dbReference>
<feature type="domain" description="N-acetylmuramoyl-L-alanine amidase" evidence="1">
    <location>
        <begin position="27"/>
        <end position="186"/>
    </location>
</feature>
<organism evidence="2 3">
    <name type="scientific">Terrisporobacter othiniensis</name>
    <dbReference type="NCBI Taxonomy" id="1577792"/>
    <lineage>
        <taxon>Bacteria</taxon>
        <taxon>Bacillati</taxon>
        <taxon>Bacillota</taxon>
        <taxon>Clostridia</taxon>
        <taxon>Peptostreptococcales</taxon>
        <taxon>Peptostreptococcaceae</taxon>
        <taxon>Terrisporobacter</taxon>
    </lineage>
</organism>
<dbReference type="STRING" id="1577792.QX51_11530"/>
<dbReference type="SUPFAM" id="SSF55846">
    <property type="entry name" value="N-acetylmuramoyl-L-alanine amidase-like"/>
    <property type="match status" value="1"/>
</dbReference>
<name>A0A0B3WQQ5_9FIRM</name>
<keyword evidence="3" id="KW-1185">Reference proteome</keyword>
<dbReference type="InterPro" id="IPR036505">
    <property type="entry name" value="Amidase/PGRP_sf"/>
</dbReference>
<evidence type="ECO:0000313" key="3">
    <source>
        <dbReference type="Proteomes" id="UP000031189"/>
    </source>
</evidence>
<accession>A0A0B3WQQ5</accession>
<reference evidence="2 3" key="1">
    <citation type="submission" date="2014-12" db="EMBL/GenBank/DDBJ databases">
        <title>Draft genome sequence of Terrisporobacter sp. 08-306576, isolated from the blood culture of a bacteremia patient.</title>
        <authorList>
            <person name="Lund L.C."/>
            <person name="Sydenham T.V."/>
            <person name="Hogh S.V."/>
            <person name="Skov M.N."/>
            <person name="Kemp M."/>
            <person name="Justesen U.S."/>
        </authorList>
    </citation>
    <scope>NUCLEOTIDE SEQUENCE [LARGE SCALE GENOMIC DNA]</scope>
    <source>
        <strain evidence="2 3">08-306576</strain>
    </source>
</reference>
<sequence>MKKQYGFIRFDSICEFTDWLAKQKVNRKINKLQVHHMDLPNYNTWNNTDKRVYKTNRELARTNSLNTYGKNTWNIPDKNGKYIAQHFSIFPNGKITTGRDLNSTPIGIKGWNEGAICVEIYGDFDYKQDVMTSSQKKSVIALYALLCKKFNLTPGSDTIRPHCWFTSSGTYIGDYKALMSAKSCPGTNFMEIGNTKSAFINNFYPLIKNHMKNEDLPENTPSTNTKKKLIKNISKESINIRSDANWNGKVIGVLKPGDSLTYVAGPLPANNGTTMMYRCKNNVYITASSKYTRVIYV</sequence>